<feature type="compositionally biased region" description="Basic and acidic residues" evidence="5">
    <location>
        <begin position="24"/>
        <end position="33"/>
    </location>
</feature>
<feature type="region of interest" description="Disordered" evidence="5">
    <location>
        <begin position="1"/>
        <end position="56"/>
    </location>
</feature>
<dbReference type="InParanoid" id="A9V747"/>
<dbReference type="GO" id="GO:0005634">
    <property type="term" value="C:nucleus"/>
    <property type="evidence" value="ECO:0000318"/>
    <property type="project" value="GO_Central"/>
</dbReference>
<name>A9V747_MONBE</name>
<keyword evidence="8" id="KW-1185">Reference proteome</keyword>
<evidence type="ECO:0000313" key="7">
    <source>
        <dbReference type="EMBL" id="EDQ86728.1"/>
    </source>
</evidence>
<dbReference type="GO" id="GO:0000981">
    <property type="term" value="F:DNA-binding transcription factor activity, RNA polymerase II-specific"/>
    <property type="evidence" value="ECO:0000318"/>
    <property type="project" value="GO_Central"/>
</dbReference>
<dbReference type="FunFam" id="6.10.140.2220:FF:000022">
    <property type="entry name" value="Leucine-rich repeat-containing protein"/>
    <property type="match status" value="1"/>
</dbReference>
<dbReference type="RefSeq" id="XP_001748564.1">
    <property type="nucleotide sequence ID" value="XM_001748512.1"/>
</dbReference>
<dbReference type="STRING" id="81824.A9V747"/>
<protein>
    <recommendedName>
        <fullName evidence="6">MYND-type domain-containing protein</fullName>
    </recommendedName>
</protein>
<reference evidence="7 8" key="1">
    <citation type="journal article" date="2008" name="Nature">
        <title>The genome of the choanoflagellate Monosiga brevicollis and the origin of metazoans.</title>
        <authorList>
            <consortium name="JGI Sequencing"/>
            <person name="King N."/>
            <person name="Westbrook M.J."/>
            <person name="Young S.L."/>
            <person name="Kuo A."/>
            <person name="Abedin M."/>
            <person name="Chapman J."/>
            <person name="Fairclough S."/>
            <person name="Hellsten U."/>
            <person name="Isogai Y."/>
            <person name="Letunic I."/>
            <person name="Marr M."/>
            <person name="Pincus D."/>
            <person name="Putnam N."/>
            <person name="Rokas A."/>
            <person name="Wright K.J."/>
            <person name="Zuzow R."/>
            <person name="Dirks W."/>
            <person name="Good M."/>
            <person name="Goodstein D."/>
            <person name="Lemons D."/>
            <person name="Li W."/>
            <person name="Lyons J.B."/>
            <person name="Morris A."/>
            <person name="Nichols S."/>
            <person name="Richter D.J."/>
            <person name="Salamov A."/>
            <person name="Bork P."/>
            <person name="Lim W.A."/>
            <person name="Manning G."/>
            <person name="Miller W.T."/>
            <person name="McGinnis W."/>
            <person name="Shapiro H."/>
            <person name="Tjian R."/>
            <person name="Grigoriev I.V."/>
            <person name="Rokhsar D."/>
        </authorList>
    </citation>
    <scope>NUCLEOTIDE SEQUENCE [LARGE SCALE GENOMIC DNA]</scope>
    <source>
        <strain evidence="8">MX1 / ATCC 50154</strain>
    </source>
</reference>
<dbReference type="InterPro" id="IPR002893">
    <property type="entry name" value="Znf_MYND"/>
</dbReference>
<dbReference type="PANTHER" id="PTHR13244">
    <property type="entry name" value="ZINC FINGER MYND DOMAIN CONTAINING PROTEIN 10"/>
    <property type="match status" value="1"/>
</dbReference>
<dbReference type="Gene3D" id="6.10.140.2220">
    <property type="match status" value="2"/>
</dbReference>
<keyword evidence="1" id="KW-0479">Metal-binding</keyword>
<dbReference type="eggNOG" id="ENOG502SE5T">
    <property type="taxonomic scope" value="Eukaryota"/>
</dbReference>
<dbReference type="KEGG" id="mbr:MONBRDRAFT_38343"/>
<organism evidence="7 8">
    <name type="scientific">Monosiga brevicollis</name>
    <name type="common">Choanoflagellate</name>
    <dbReference type="NCBI Taxonomy" id="81824"/>
    <lineage>
        <taxon>Eukaryota</taxon>
        <taxon>Choanoflagellata</taxon>
        <taxon>Craspedida</taxon>
        <taxon>Salpingoecidae</taxon>
        <taxon>Monosiga</taxon>
    </lineage>
</organism>
<gene>
    <name evidence="7" type="ORF">MONBRDRAFT_38343</name>
</gene>
<accession>A9V747</accession>
<dbReference type="PROSITE" id="PS01360">
    <property type="entry name" value="ZF_MYND_1"/>
    <property type="match status" value="2"/>
</dbReference>
<dbReference type="GO" id="GO:0006357">
    <property type="term" value="P:regulation of transcription by RNA polymerase II"/>
    <property type="evidence" value="ECO:0000318"/>
    <property type="project" value="GO_Central"/>
</dbReference>
<proteinExistence type="predicted"/>
<dbReference type="Proteomes" id="UP000001357">
    <property type="component" value="Unassembled WGS sequence"/>
</dbReference>
<feature type="region of interest" description="Disordered" evidence="5">
    <location>
        <begin position="476"/>
        <end position="500"/>
    </location>
</feature>
<evidence type="ECO:0000256" key="1">
    <source>
        <dbReference type="ARBA" id="ARBA00022723"/>
    </source>
</evidence>
<dbReference type="GeneID" id="5893802"/>
<feature type="region of interest" description="Disordered" evidence="5">
    <location>
        <begin position="422"/>
        <end position="441"/>
    </location>
</feature>
<dbReference type="EMBL" id="CH991564">
    <property type="protein sequence ID" value="EDQ86728.1"/>
    <property type="molecule type" value="Genomic_DNA"/>
</dbReference>
<dbReference type="InterPro" id="IPR052298">
    <property type="entry name" value="ZMYND10"/>
</dbReference>
<evidence type="ECO:0000256" key="2">
    <source>
        <dbReference type="ARBA" id="ARBA00022771"/>
    </source>
</evidence>
<dbReference type="Pfam" id="PF01753">
    <property type="entry name" value="zf-MYND"/>
    <property type="match status" value="2"/>
</dbReference>
<evidence type="ECO:0000259" key="6">
    <source>
        <dbReference type="PROSITE" id="PS50865"/>
    </source>
</evidence>
<feature type="domain" description="MYND-type" evidence="6">
    <location>
        <begin position="267"/>
        <end position="303"/>
    </location>
</feature>
<dbReference type="PROSITE" id="PS50865">
    <property type="entry name" value="ZF_MYND_2"/>
    <property type="match status" value="2"/>
</dbReference>
<feature type="compositionally biased region" description="Polar residues" evidence="5">
    <location>
        <begin position="34"/>
        <end position="56"/>
    </location>
</feature>
<evidence type="ECO:0000256" key="4">
    <source>
        <dbReference type="PROSITE-ProRule" id="PRU00134"/>
    </source>
</evidence>
<evidence type="ECO:0000256" key="3">
    <source>
        <dbReference type="ARBA" id="ARBA00022833"/>
    </source>
</evidence>
<evidence type="ECO:0000256" key="5">
    <source>
        <dbReference type="SAM" id="MobiDB-lite"/>
    </source>
</evidence>
<keyword evidence="3" id="KW-0862">Zinc</keyword>
<evidence type="ECO:0000313" key="8">
    <source>
        <dbReference type="Proteomes" id="UP000001357"/>
    </source>
</evidence>
<feature type="compositionally biased region" description="Low complexity" evidence="5">
    <location>
        <begin position="476"/>
        <end position="494"/>
    </location>
</feature>
<keyword evidence="2 4" id="KW-0863">Zinc-finger</keyword>
<dbReference type="PANTHER" id="PTHR13244:SF7">
    <property type="entry name" value="ZINC FINGER MYND DOMAIN-CONTAINING PROTEIN 10"/>
    <property type="match status" value="1"/>
</dbReference>
<dbReference type="AlphaFoldDB" id="A9V747"/>
<sequence>MADAAATKKRNSSSGPATTAAKRTKAEPLDGRRSSNTGSPYNGVANQQTSAPTISPSQCSVCMKPASYLCSKCCQAWYCGRDCQKNHWSVHRQDCSDERRWQVAQQANIQYSPMPTKPSTVPTVGSTVARPVPNTAMPSTMVGTPYRTATYMAPSTSRYYAPATSYPSGAMPRGVASKPMGPVTSVPTAGQLRTVGTVQSPAGTMAPGTAGMPVMSSAPTVGAPGKGPMMSAMSTSTAMATSNSPQVSNAATGARPAPGTSKVIPPCHVCRKEATCKCSLCGNEYYCSRDCQVKAWNTHRNSCRRTSSVATTATVATSGAYGTVTSTGYTTNRTMPVTQSPYTRMMPASTGPYARTPYTTTTRGLVNGVQATPSGVTTSARGGPVSYVPTVYSSMSAMPATMRPGPTVVTSTVATPTVSTPTMATATMSNPTVSTTPVVSTPTVSTPTASAVPTNPVATVSTPGVVGAPTVSVPASATNSTATAPASVATSYPSQTAAKP</sequence>
<feature type="domain" description="MYND-type" evidence="6">
    <location>
        <begin position="59"/>
        <end position="95"/>
    </location>
</feature>
<dbReference type="SUPFAM" id="SSF144232">
    <property type="entry name" value="HIT/MYND zinc finger-like"/>
    <property type="match status" value="2"/>
</dbReference>
<dbReference type="GO" id="GO:0008270">
    <property type="term" value="F:zinc ion binding"/>
    <property type="evidence" value="ECO:0007669"/>
    <property type="project" value="UniProtKB-KW"/>
</dbReference>